<keyword evidence="3" id="KW-0238">DNA-binding</keyword>
<dbReference type="Proteomes" id="UP000032336">
    <property type="component" value="Unassembled WGS sequence"/>
</dbReference>
<dbReference type="Gene3D" id="3.40.50.300">
    <property type="entry name" value="P-loop containing nucleotide triphosphate hydrolases"/>
    <property type="match status" value="1"/>
</dbReference>
<organism evidence="5 6">
    <name type="scientific">Ferrimicrobium acidiphilum DSM 19497</name>
    <dbReference type="NCBI Taxonomy" id="1121877"/>
    <lineage>
        <taxon>Bacteria</taxon>
        <taxon>Bacillati</taxon>
        <taxon>Actinomycetota</taxon>
        <taxon>Acidimicrobiia</taxon>
        <taxon>Acidimicrobiales</taxon>
        <taxon>Acidimicrobiaceae</taxon>
        <taxon>Ferrimicrobium</taxon>
    </lineage>
</organism>
<dbReference type="InterPro" id="IPR000432">
    <property type="entry name" value="DNA_mismatch_repair_MutS_C"/>
</dbReference>
<dbReference type="GO" id="GO:0004519">
    <property type="term" value="F:endonuclease activity"/>
    <property type="evidence" value="ECO:0007669"/>
    <property type="project" value="UniProtKB-KW"/>
</dbReference>
<dbReference type="Pfam" id="PF00488">
    <property type="entry name" value="MutS_V"/>
    <property type="match status" value="1"/>
</dbReference>
<dbReference type="GO" id="GO:0140664">
    <property type="term" value="F:ATP-dependent DNA damage sensor activity"/>
    <property type="evidence" value="ECO:0007669"/>
    <property type="project" value="InterPro"/>
</dbReference>
<keyword evidence="1" id="KW-0547">Nucleotide-binding</keyword>
<dbReference type="eggNOG" id="COG0249">
    <property type="taxonomic scope" value="Bacteria"/>
</dbReference>
<evidence type="ECO:0000313" key="5">
    <source>
        <dbReference type="EMBL" id="KJE78015.1"/>
    </source>
</evidence>
<accession>A0A0D8FXR5</accession>
<keyword evidence="2" id="KW-0067">ATP-binding</keyword>
<dbReference type="GO" id="GO:0006298">
    <property type="term" value="P:mismatch repair"/>
    <property type="evidence" value="ECO:0007669"/>
    <property type="project" value="InterPro"/>
</dbReference>
<evidence type="ECO:0000256" key="2">
    <source>
        <dbReference type="ARBA" id="ARBA00022840"/>
    </source>
</evidence>
<dbReference type="GO" id="GO:0016787">
    <property type="term" value="F:hydrolase activity"/>
    <property type="evidence" value="ECO:0007669"/>
    <property type="project" value="UniProtKB-KW"/>
</dbReference>
<keyword evidence="5" id="KW-0255">Endonuclease</keyword>
<comment type="caution">
    <text evidence="5">The sequence shown here is derived from an EMBL/GenBank/DDBJ whole genome shotgun (WGS) entry which is preliminary data.</text>
</comment>
<dbReference type="SMART" id="SM00534">
    <property type="entry name" value="MUTSac"/>
    <property type="match status" value="1"/>
</dbReference>
<dbReference type="InterPro" id="IPR045076">
    <property type="entry name" value="MutS"/>
</dbReference>
<reference evidence="5 6" key="1">
    <citation type="submission" date="2015-01" db="EMBL/GenBank/DDBJ databases">
        <title>Draft genome of the acidophilic iron oxidizer Ferrimicrobium acidiphilum strain T23.</title>
        <authorList>
            <person name="Poehlein A."/>
            <person name="Eisen S."/>
            <person name="Schloemann M."/>
            <person name="Johnson B.D."/>
            <person name="Daniel R."/>
            <person name="Muehling M."/>
        </authorList>
    </citation>
    <scope>NUCLEOTIDE SEQUENCE [LARGE SCALE GENOMIC DNA]</scope>
    <source>
        <strain evidence="5 6">T23</strain>
    </source>
</reference>
<dbReference type="GO" id="GO:0005829">
    <property type="term" value="C:cytosol"/>
    <property type="evidence" value="ECO:0007669"/>
    <property type="project" value="TreeGrafter"/>
</dbReference>
<dbReference type="AlphaFoldDB" id="A0A0D8FXR5"/>
<dbReference type="SUPFAM" id="SSF52540">
    <property type="entry name" value="P-loop containing nucleoside triphosphate hydrolases"/>
    <property type="match status" value="1"/>
</dbReference>
<protein>
    <submittedName>
        <fullName evidence="5">Endonuclease MutS2</fullName>
        <ecNumber evidence="5">3.1.-.-</ecNumber>
    </submittedName>
</protein>
<keyword evidence="6" id="KW-1185">Reference proteome</keyword>
<dbReference type="PANTHER" id="PTHR11361">
    <property type="entry name" value="DNA MISMATCH REPAIR PROTEIN MUTS FAMILY MEMBER"/>
    <property type="match status" value="1"/>
</dbReference>
<name>A0A0D8FXR5_9ACTN</name>
<evidence type="ECO:0000259" key="4">
    <source>
        <dbReference type="SMART" id="SM00534"/>
    </source>
</evidence>
<keyword evidence="5" id="KW-0540">Nuclease</keyword>
<dbReference type="GO" id="GO:0030983">
    <property type="term" value="F:mismatched DNA binding"/>
    <property type="evidence" value="ECO:0007669"/>
    <property type="project" value="InterPro"/>
</dbReference>
<proteinExistence type="predicted"/>
<keyword evidence="5" id="KW-0378">Hydrolase</keyword>
<evidence type="ECO:0000256" key="1">
    <source>
        <dbReference type="ARBA" id="ARBA00022741"/>
    </source>
</evidence>
<dbReference type="GO" id="GO:0005524">
    <property type="term" value="F:ATP binding"/>
    <property type="evidence" value="ECO:0007669"/>
    <property type="project" value="UniProtKB-KW"/>
</dbReference>
<dbReference type="STRING" id="1121877.FEAC_00040"/>
<dbReference type="InterPro" id="IPR027417">
    <property type="entry name" value="P-loop_NTPase"/>
</dbReference>
<sequence length="491" mass="54245">MIGVHLLWPPGCPDSKTIFTDARSLTDIGIEMIIDAMADGDPDIASVANDLFIHAPTDSTVIRWRQEVLIDALAHPQLIRDLDSIARHSAVLERRSSYATRQQAPFSQLLRSRELLSLLIGDLEALAKRVREPDNDVSSKGLKLLIATINDNFNDEYLQSLQAELQLLRFENGMVTRATLGAGNLTSDELIVESPFQGRGWRDRLHLVLGDDNRIEIAPRDQAGGETLRELRNLALSQIGTIVAHGLGTVISFFVTLHHELAWLVGAINLRSQFEQLDLPICMPEPAADGWHLGFHGLCEPTLGLRTRARPITNNLALDDSSPIVLSGANSGGKTTWLQSVALGILMMQTGLFVTADEFRATIRTNLRTFFPDDEDRELQHGRLDDELIRLAATITELQEDGLVLLNEPLTSTNEIEASEIATAVFRDLDKRGVTVIVVTHYPTLARELATSGLSLEPEILGDGVRSYRIEPSPPPKNSSAMDIYRRLGGW</sequence>
<dbReference type="OrthoDB" id="9808166at2"/>
<gene>
    <name evidence="5" type="primary">mutS2</name>
    <name evidence="5" type="ORF">FEAC_00040</name>
</gene>
<dbReference type="EMBL" id="JXUW01000001">
    <property type="protein sequence ID" value="KJE78015.1"/>
    <property type="molecule type" value="Genomic_DNA"/>
</dbReference>
<dbReference type="PANTHER" id="PTHR11361:SF34">
    <property type="entry name" value="DNA MISMATCH REPAIR PROTEIN MSH1, MITOCHONDRIAL"/>
    <property type="match status" value="1"/>
</dbReference>
<feature type="domain" description="DNA mismatch repair proteins mutS family" evidence="4">
    <location>
        <begin position="321"/>
        <end position="489"/>
    </location>
</feature>
<evidence type="ECO:0000256" key="3">
    <source>
        <dbReference type="ARBA" id="ARBA00023125"/>
    </source>
</evidence>
<evidence type="ECO:0000313" key="6">
    <source>
        <dbReference type="Proteomes" id="UP000032336"/>
    </source>
</evidence>
<dbReference type="EC" id="3.1.-.-" evidence="5"/>